<dbReference type="Gene3D" id="3.30.559.10">
    <property type="entry name" value="Chloramphenicol acetyltransferase-like domain"/>
    <property type="match status" value="1"/>
</dbReference>
<dbReference type="PANTHER" id="PTHR45527">
    <property type="entry name" value="NONRIBOSOMAL PEPTIDE SYNTHETASE"/>
    <property type="match status" value="1"/>
</dbReference>
<feature type="domain" description="Condensation" evidence="3">
    <location>
        <begin position="1"/>
        <end position="127"/>
    </location>
</feature>
<feature type="region of interest" description="Disordered" evidence="1">
    <location>
        <begin position="569"/>
        <end position="708"/>
    </location>
</feature>
<feature type="domain" description="AMP-dependent synthetase/ligase" evidence="2">
    <location>
        <begin position="146"/>
        <end position="493"/>
    </location>
</feature>
<name>A0ABN3WBC2_STRTU</name>
<dbReference type="Gene3D" id="3.30.300.30">
    <property type="match status" value="1"/>
</dbReference>
<gene>
    <name evidence="4" type="ORF">GCM10020221_02480</name>
</gene>
<dbReference type="CDD" id="cd05930">
    <property type="entry name" value="A_NRPS"/>
    <property type="match status" value="1"/>
</dbReference>
<evidence type="ECO:0000259" key="2">
    <source>
        <dbReference type="Pfam" id="PF00501"/>
    </source>
</evidence>
<proteinExistence type="predicted"/>
<dbReference type="Pfam" id="PF00501">
    <property type="entry name" value="AMP-binding"/>
    <property type="match status" value="1"/>
</dbReference>
<sequence>MPFESLVEAVNPTRSLAHHPLFQVTLAFNNTPPTSVDFPAVDAVREFADVQAARMDLTVNMAERQGEDGVPDGIGGVITYRTDLFEQATVTALAERLLRVLRTVVADPAQHVGAVGVLSEDERHRLLTEWNDTVVSAPPGTLPELFEAQVRATPDATALVADGVHVTYADLNAGANRLARMLAERGVGPEHIVALALPRSPELIVALLAVLKAGAAYLPIDTEYPVDRIRFMVQDARPTLVLTHTTAAGLWSDDTPAVFLDDPALQGRLAGLDATDPATAPDPAHPAYVIYTSGSTGTPKGVTVPHEAVVDYLRDTRRRYTGARGTALLHTSLSFDLSITALFTPLVSGGRVVLAELKGGGVEDNEEIRSLGCDFLKATPSHLALLDGLPEEVSPRKELLLGGEALLGETLRKWRTGHPDVTVLNVYGPTEATVNCTEFRIEPGDELPDGPVPIGRPMANTRVYVLDAGLRPVPPGVPGELYVAGVCLARGYLRRPGLTGLRFVADPYGPAGSRMYRTGDLARWNDDGTLVFLGRADDQVKLRGFRIELGEIEAALTGCARVARAAAVVREEQEGGPPSGRLRRPGGRRKRRRRRGTGPAGGAAAGVHGAVRGRRPRRAAADLQREAGPQGPARPRLHRRHRRRHRRPAGEAAARPARGDPHRTVRRGPRHRPRTRRRRRRLLRPRRALPAGRPGHRPHPQRDGRATRHQGVLRIAHGGGAWPGCSAAVPPCARRSCPRRVRSGCRCRPRSAGCGSCTGWRVPARRTTAPRCSVSPVRWTRRRCGRRWAM</sequence>
<dbReference type="PANTHER" id="PTHR45527:SF1">
    <property type="entry name" value="FATTY ACID SYNTHASE"/>
    <property type="match status" value="1"/>
</dbReference>
<dbReference type="SUPFAM" id="SSF56801">
    <property type="entry name" value="Acetyl-CoA synthetase-like"/>
    <property type="match status" value="1"/>
</dbReference>
<feature type="compositionally biased region" description="Basic residues" evidence="1">
    <location>
        <begin position="635"/>
        <end position="647"/>
    </location>
</feature>
<dbReference type="Proteomes" id="UP001501102">
    <property type="component" value="Unassembled WGS sequence"/>
</dbReference>
<dbReference type="Pfam" id="PF00668">
    <property type="entry name" value="Condensation"/>
    <property type="match status" value="1"/>
</dbReference>
<dbReference type="InterPro" id="IPR020845">
    <property type="entry name" value="AMP-binding_CS"/>
</dbReference>
<dbReference type="PROSITE" id="PS00455">
    <property type="entry name" value="AMP_BINDING"/>
    <property type="match status" value="1"/>
</dbReference>
<reference evidence="4 5" key="1">
    <citation type="journal article" date="2019" name="Int. J. Syst. Evol. Microbiol.">
        <title>The Global Catalogue of Microorganisms (GCM) 10K type strain sequencing project: providing services to taxonomists for standard genome sequencing and annotation.</title>
        <authorList>
            <consortium name="The Broad Institute Genomics Platform"/>
            <consortium name="The Broad Institute Genome Sequencing Center for Infectious Disease"/>
            <person name="Wu L."/>
            <person name="Ma J."/>
        </authorList>
    </citation>
    <scope>NUCLEOTIDE SEQUENCE [LARGE SCALE GENOMIC DNA]</scope>
    <source>
        <strain evidence="4 5">JCM 4087</strain>
    </source>
</reference>
<evidence type="ECO:0008006" key="6">
    <source>
        <dbReference type="Google" id="ProtNLM"/>
    </source>
</evidence>
<feature type="compositionally biased region" description="Basic residues" evidence="1">
    <location>
        <begin position="664"/>
        <end position="687"/>
    </location>
</feature>
<evidence type="ECO:0000313" key="4">
    <source>
        <dbReference type="EMBL" id="GAA2910061.1"/>
    </source>
</evidence>
<dbReference type="Gene3D" id="3.30.559.30">
    <property type="entry name" value="Nonribosomal peptide synthetase, condensation domain"/>
    <property type="match status" value="1"/>
</dbReference>
<evidence type="ECO:0000313" key="5">
    <source>
        <dbReference type="Proteomes" id="UP001501102"/>
    </source>
</evidence>
<dbReference type="SUPFAM" id="SSF52777">
    <property type="entry name" value="CoA-dependent acyltransferases"/>
    <property type="match status" value="1"/>
</dbReference>
<dbReference type="Gene3D" id="2.30.38.10">
    <property type="entry name" value="Luciferase, Domain 3"/>
    <property type="match status" value="1"/>
</dbReference>
<dbReference type="InterPro" id="IPR001242">
    <property type="entry name" value="Condensation_dom"/>
</dbReference>
<dbReference type="InterPro" id="IPR023213">
    <property type="entry name" value="CAT-like_dom_sf"/>
</dbReference>
<dbReference type="Gene3D" id="3.40.50.980">
    <property type="match status" value="2"/>
</dbReference>
<evidence type="ECO:0000259" key="3">
    <source>
        <dbReference type="Pfam" id="PF00668"/>
    </source>
</evidence>
<evidence type="ECO:0000256" key="1">
    <source>
        <dbReference type="SAM" id="MobiDB-lite"/>
    </source>
</evidence>
<organism evidence="4 5">
    <name type="scientific">Streptomyces thioluteus</name>
    <dbReference type="NCBI Taxonomy" id="66431"/>
    <lineage>
        <taxon>Bacteria</taxon>
        <taxon>Bacillati</taxon>
        <taxon>Actinomycetota</taxon>
        <taxon>Actinomycetes</taxon>
        <taxon>Kitasatosporales</taxon>
        <taxon>Streptomycetaceae</taxon>
        <taxon>Streptomyces</taxon>
    </lineage>
</organism>
<protein>
    <recommendedName>
        <fullName evidence="6">Amino acid adenylation domain-containing protein</fullName>
    </recommendedName>
</protein>
<dbReference type="EMBL" id="BAAAXZ010000010">
    <property type="protein sequence ID" value="GAA2910061.1"/>
    <property type="molecule type" value="Genomic_DNA"/>
</dbReference>
<keyword evidence="5" id="KW-1185">Reference proteome</keyword>
<dbReference type="InterPro" id="IPR010071">
    <property type="entry name" value="AA_adenyl_dom"/>
</dbReference>
<dbReference type="NCBIfam" id="TIGR01733">
    <property type="entry name" value="AA-adenyl-dom"/>
    <property type="match status" value="1"/>
</dbReference>
<dbReference type="InterPro" id="IPR000873">
    <property type="entry name" value="AMP-dep_synth/lig_dom"/>
</dbReference>
<comment type="caution">
    <text evidence="4">The sequence shown here is derived from an EMBL/GenBank/DDBJ whole genome shotgun (WGS) entry which is preliminary data.</text>
</comment>
<feature type="compositionally biased region" description="Basic residues" evidence="1">
    <location>
        <begin position="581"/>
        <end position="596"/>
    </location>
</feature>
<accession>A0ABN3WBC2</accession>
<dbReference type="InterPro" id="IPR045851">
    <property type="entry name" value="AMP-bd_C_sf"/>
</dbReference>